<feature type="region of interest" description="Disordered" evidence="1">
    <location>
        <begin position="1"/>
        <end position="35"/>
    </location>
</feature>
<organism evidence="2 3">
    <name type="scientific">Protopolystoma xenopodis</name>
    <dbReference type="NCBI Taxonomy" id="117903"/>
    <lineage>
        <taxon>Eukaryota</taxon>
        <taxon>Metazoa</taxon>
        <taxon>Spiralia</taxon>
        <taxon>Lophotrochozoa</taxon>
        <taxon>Platyhelminthes</taxon>
        <taxon>Monogenea</taxon>
        <taxon>Polyopisthocotylea</taxon>
        <taxon>Polystomatidea</taxon>
        <taxon>Polystomatidae</taxon>
        <taxon>Protopolystoma</taxon>
    </lineage>
</organism>
<accession>A0A3S5CJ15</accession>
<sequence>MLRQRTSMIYEKPEPLLPSHLNHVGSSGQDASPLVDTSYRTTRKLLSCLRLLTTAPNTDCVSATNS</sequence>
<reference evidence="2" key="1">
    <citation type="submission" date="2018-11" db="EMBL/GenBank/DDBJ databases">
        <authorList>
            <consortium name="Pathogen Informatics"/>
        </authorList>
    </citation>
    <scope>NUCLEOTIDE SEQUENCE</scope>
</reference>
<dbReference type="AlphaFoldDB" id="A0A3S5CJ15"/>
<evidence type="ECO:0000313" key="2">
    <source>
        <dbReference type="EMBL" id="VEL12201.1"/>
    </source>
</evidence>
<dbReference type="Proteomes" id="UP000784294">
    <property type="component" value="Unassembled WGS sequence"/>
</dbReference>
<dbReference type="EMBL" id="CAAALY010014088">
    <property type="protein sequence ID" value="VEL12201.1"/>
    <property type="molecule type" value="Genomic_DNA"/>
</dbReference>
<evidence type="ECO:0000313" key="3">
    <source>
        <dbReference type="Proteomes" id="UP000784294"/>
    </source>
</evidence>
<gene>
    <name evidence="2" type="ORF">PXEA_LOCUS5641</name>
</gene>
<comment type="caution">
    <text evidence="2">The sequence shown here is derived from an EMBL/GenBank/DDBJ whole genome shotgun (WGS) entry which is preliminary data.</text>
</comment>
<keyword evidence="3" id="KW-1185">Reference proteome</keyword>
<protein>
    <submittedName>
        <fullName evidence="2">Uncharacterized protein</fullName>
    </submittedName>
</protein>
<proteinExistence type="predicted"/>
<name>A0A3S5CJ15_9PLAT</name>
<evidence type="ECO:0000256" key="1">
    <source>
        <dbReference type="SAM" id="MobiDB-lite"/>
    </source>
</evidence>